<evidence type="ECO:0000256" key="4">
    <source>
        <dbReference type="ARBA" id="ARBA00022679"/>
    </source>
</evidence>
<name>A0A948WBM1_UNCEI</name>
<dbReference type="GO" id="GO:0036440">
    <property type="term" value="F:citrate synthase activity"/>
    <property type="evidence" value="ECO:0007669"/>
    <property type="project" value="UniProtKB-EC"/>
</dbReference>
<gene>
    <name evidence="5" type="ORF">KJ970_04160</name>
</gene>
<dbReference type="SUPFAM" id="SSF48256">
    <property type="entry name" value="Citrate synthase"/>
    <property type="match status" value="1"/>
</dbReference>
<evidence type="ECO:0000313" key="6">
    <source>
        <dbReference type="Proteomes" id="UP000777784"/>
    </source>
</evidence>
<dbReference type="GO" id="GO:0005829">
    <property type="term" value="C:cytosol"/>
    <property type="evidence" value="ECO:0007669"/>
    <property type="project" value="TreeGrafter"/>
</dbReference>
<comment type="pathway">
    <text evidence="1">Carbohydrate metabolism; tricarboxylic acid cycle.</text>
</comment>
<dbReference type="CDD" id="cd06100">
    <property type="entry name" value="CCL_ACL-C"/>
    <property type="match status" value="1"/>
</dbReference>
<dbReference type="Gene3D" id="1.10.230.10">
    <property type="entry name" value="Cytochrome P450-Terp, domain 2"/>
    <property type="match status" value="1"/>
</dbReference>
<dbReference type="InterPro" id="IPR016143">
    <property type="entry name" value="Citrate_synth-like_sm_a-sub"/>
</dbReference>
<dbReference type="Pfam" id="PF00285">
    <property type="entry name" value="Citrate_synt"/>
    <property type="match status" value="1"/>
</dbReference>
<dbReference type="EMBL" id="JAHJDP010000023">
    <property type="protein sequence ID" value="MBU2690098.1"/>
    <property type="molecule type" value="Genomic_DNA"/>
</dbReference>
<sequence length="259" mass="27506">MASETWKTAITKVEPNKLLLRGYRIDELMGRVSFAEAIFLAVSGELPTPAQAKLVNAIFVSSIDHGATPPSALGALNAASTRATLGACVAAGVLPITQVHGGAGETAMRMFYDAGKRVEAGATPLEAAAAILAEMKAKGQRAAGFGHRIHTEDPRAVRLLQLARESKVEGRYLAIGAAFEAQLEQSLGKKLPLNVDGAIGVVLCELGVDPALGNAFFIISRVPGLVAHIVEEMSRERPMRHIDIKNHEYDGPAERPVKN</sequence>
<dbReference type="InterPro" id="IPR002020">
    <property type="entry name" value="Citrate_synthase"/>
</dbReference>
<evidence type="ECO:0000313" key="5">
    <source>
        <dbReference type="EMBL" id="MBU2690098.1"/>
    </source>
</evidence>
<dbReference type="GO" id="GO:0005975">
    <property type="term" value="P:carbohydrate metabolic process"/>
    <property type="evidence" value="ECO:0007669"/>
    <property type="project" value="TreeGrafter"/>
</dbReference>
<dbReference type="PANTHER" id="PTHR11739:SF4">
    <property type="entry name" value="CITRATE SYNTHASE, PEROXISOMAL"/>
    <property type="match status" value="1"/>
</dbReference>
<dbReference type="InterPro" id="IPR036969">
    <property type="entry name" value="Citrate_synthase_sf"/>
</dbReference>
<keyword evidence="4" id="KW-0808">Transferase</keyword>
<keyword evidence="5" id="KW-0456">Lyase</keyword>
<dbReference type="EC" id="2.3.3.16" evidence="3"/>
<comment type="similarity">
    <text evidence="2">Belongs to the citrate synthase family.</text>
</comment>
<dbReference type="NCBIfam" id="NF004869">
    <property type="entry name" value="PRK06224.1-6"/>
    <property type="match status" value="1"/>
</dbReference>
<dbReference type="InterPro" id="IPR016142">
    <property type="entry name" value="Citrate_synth-like_lrg_a-sub"/>
</dbReference>
<dbReference type="Proteomes" id="UP000777784">
    <property type="component" value="Unassembled WGS sequence"/>
</dbReference>
<comment type="caution">
    <text evidence="5">The sequence shown here is derived from an EMBL/GenBank/DDBJ whole genome shotgun (WGS) entry which is preliminary data.</text>
</comment>
<dbReference type="PANTHER" id="PTHR11739">
    <property type="entry name" value="CITRATE SYNTHASE"/>
    <property type="match status" value="1"/>
</dbReference>
<organism evidence="5 6">
    <name type="scientific">Eiseniibacteriota bacterium</name>
    <dbReference type="NCBI Taxonomy" id="2212470"/>
    <lineage>
        <taxon>Bacteria</taxon>
        <taxon>Candidatus Eiseniibacteriota</taxon>
    </lineage>
</organism>
<dbReference type="GO" id="GO:0016829">
    <property type="term" value="F:lyase activity"/>
    <property type="evidence" value="ECO:0007669"/>
    <property type="project" value="UniProtKB-KW"/>
</dbReference>
<dbReference type="Gene3D" id="1.10.580.10">
    <property type="entry name" value="Citrate Synthase, domain 1"/>
    <property type="match status" value="2"/>
</dbReference>
<evidence type="ECO:0000256" key="2">
    <source>
        <dbReference type="ARBA" id="ARBA00010566"/>
    </source>
</evidence>
<evidence type="ECO:0000256" key="1">
    <source>
        <dbReference type="ARBA" id="ARBA00005163"/>
    </source>
</evidence>
<proteinExistence type="inferred from homology"/>
<dbReference type="GO" id="GO:0006099">
    <property type="term" value="P:tricarboxylic acid cycle"/>
    <property type="evidence" value="ECO:0007669"/>
    <property type="project" value="TreeGrafter"/>
</dbReference>
<accession>A0A948WBM1</accession>
<evidence type="ECO:0000256" key="3">
    <source>
        <dbReference type="ARBA" id="ARBA00012972"/>
    </source>
</evidence>
<dbReference type="AlphaFoldDB" id="A0A948WBM1"/>
<reference evidence="5" key="1">
    <citation type="submission" date="2021-05" db="EMBL/GenBank/DDBJ databases">
        <title>Energy efficiency and biological interactions define the core microbiome of deep oligotrophic groundwater.</title>
        <authorList>
            <person name="Mehrshad M."/>
            <person name="Lopez-Fernandez M."/>
            <person name="Bell E."/>
            <person name="Bernier-Latmani R."/>
            <person name="Bertilsson S."/>
            <person name="Dopson M."/>
        </authorList>
    </citation>
    <scope>NUCLEOTIDE SEQUENCE</scope>
    <source>
        <strain evidence="5">Modern_marine.mb.64</strain>
    </source>
</reference>
<protein>
    <recommendedName>
        <fullName evidence="3">citrate synthase (unknown stereospecificity)</fullName>
        <ecNumber evidence="3">2.3.3.16</ecNumber>
    </recommendedName>
</protein>